<dbReference type="PROSITE" id="PS50114">
    <property type="entry name" value="GATA_ZN_FINGER_2"/>
    <property type="match status" value="1"/>
</dbReference>
<evidence type="ECO:0000256" key="1">
    <source>
        <dbReference type="ARBA" id="ARBA00023015"/>
    </source>
</evidence>
<dbReference type="Pfam" id="PF00320">
    <property type="entry name" value="GATA"/>
    <property type="match status" value="1"/>
</dbReference>
<keyword evidence="4" id="KW-0863">Zinc-finger</keyword>
<protein>
    <submittedName>
        <fullName evidence="6">GATA transcription factor 27</fullName>
    </submittedName>
</protein>
<evidence type="ECO:0000313" key="7">
    <source>
        <dbReference type="Proteomes" id="UP000289340"/>
    </source>
</evidence>
<keyword evidence="3" id="KW-0804">Transcription</keyword>
<dbReference type="SMART" id="SM00401">
    <property type="entry name" value="ZnF_GATA"/>
    <property type="match status" value="1"/>
</dbReference>
<dbReference type="InterPro" id="IPR000679">
    <property type="entry name" value="Znf_GATA"/>
</dbReference>
<evidence type="ECO:0000256" key="2">
    <source>
        <dbReference type="ARBA" id="ARBA00023125"/>
    </source>
</evidence>
<dbReference type="InterPro" id="IPR013088">
    <property type="entry name" value="Znf_NHR/GATA"/>
</dbReference>
<dbReference type="PANTHER" id="PTHR46855">
    <property type="entry name" value="OSJNBB0038F03.10 PROTEIN"/>
    <property type="match status" value="1"/>
</dbReference>
<dbReference type="CDD" id="cd00202">
    <property type="entry name" value="ZnF_GATA"/>
    <property type="match status" value="1"/>
</dbReference>
<dbReference type="GO" id="GO:0008270">
    <property type="term" value="F:zinc ion binding"/>
    <property type="evidence" value="ECO:0007669"/>
    <property type="project" value="UniProtKB-KW"/>
</dbReference>
<organism evidence="6 7">
    <name type="scientific">Glycine soja</name>
    <name type="common">Wild soybean</name>
    <dbReference type="NCBI Taxonomy" id="3848"/>
    <lineage>
        <taxon>Eukaryota</taxon>
        <taxon>Viridiplantae</taxon>
        <taxon>Streptophyta</taxon>
        <taxon>Embryophyta</taxon>
        <taxon>Tracheophyta</taxon>
        <taxon>Spermatophyta</taxon>
        <taxon>Magnoliopsida</taxon>
        <taxon>eudicotyledons</taxon>
        <taxon>Gunneridae</taxon>
        <taxon>Pentapetalae</taxon>
        <taxon>rosids</taxon>
        <taxon>fabids</taxon>
        <taxon>Fabales</taxon>
        <taxon>Fabaceae</taxon>
        <taxon>Papilionoideae</taxon>
        <taxon>50 kb inversion clade</taxon>
        <taxon>NPAAA clade</taxon>
        <taxon>indigoferoid/millettioid clade</taxon>
        <taxon>Phaseoleae</taxon>
        <taxon>Glycine</taxon>
        <taxon>Glycine subgen. Soja</taxon>
    </lineage>
</organism>
<dbReference type="GO" id="GO:0006355">
    <property type="term" value="P:regulation of DNA-templated transcription"/>
    <property type="evidence" value="ECO:0007669"/>
    <property type="project" value="InterPro"/>
</dbReference>
<keyword evidence="4" id="KW-0862">Zinc</keyword>
<dbReference type="Proteomes" id="UP000289340">
    <property type="component" value="Chromosome 5"/>
</dbReference>
<dbReference type="EMBL" id="QZWG01000005">
    <property type="protein sequence ID" value="RZC12850.1"/>
    <property type="molecule type" value="Genomic_DNA"/>
</dbReference>
<evidence type="ECO:0000313" key="6">
    <source>
        <dbReference type="EMBL" id="RZC12850.1"/>
    </source>
</evidence>
<evidence type="ECO:0000259" key="5">
    <source>
        <dbReference type="PROSITE" id="PS50114"/>
    </source>
</evidence>
<evidence type="ECO:0000256" key="4">
    <source>
        <dbReference type="PROSITE-ProRule" id="PRU00094"/>
    </source>
</evidence>
<evidence type="ECO:0000256" key="3">
    <source>
        <dbReference type="ARBA" id="ARBA00023163"/>
    </source>
</evidence>
<comment type="caution">
    <text evidence="6">The sequence shown here is derived from an EMBL/GenBank/DDBJ whole genome shotgun (WGS) entry which is preliminary data.</text>
</comment>
<reference evidence="6 7" key="1">
    <citation type="submission" date="2018-09" db="EMBL/GenBank/DDBJ databases">
        <title>A high-quality reference genome of wild soybean provides a powerful tool to mine soybean genomes.</title>
        <authorList>
            <person name="Xie M."/>
            <person name="Chung C.Y.L."/>
            <person name="Li M.-W."/>
            <person name="Wong F.-L."/>
            <person name="Chan T.-F."/>
            <person name="Lam H.-M."/>
        </authorList>
    </citation>
    <scope>NUCLEOTIDE SEQUENCE [LARGE SCALE GENOMIC DNA]</scope>
    <source>
        <strain evidence="7">cv. W05</strain>
        <tissue evidence="6">Hypocotyl of etiolated seedlings</tissue>
    </source>
</reference>
<dbReference type="PANTHER" id="PTHR46855:SF21">
    <property type="entry name" value="GATA ZINC FINGER PROTEIN"/>
    <property type="match status" value="1"/>
</dbReference>
<keyword evidence="4" id="KW-0479">Metal-binding</keyword>
<name>A0A445KPK4_GLYSO</name>
<dbReference type="AlphaFoldDB" id="A0A445KPK4"/>
<keyword evidence="1" id="KW-0805">Transcription regulation</keyword>
<dbReference type="GO" id="GO:0043565">
    <property type="term" value="F:sequence-specific DNA binding"/>
    <property type="evidence" value="ECO:0007669"/>
    <property type="project" value="InterPro"/>
</dbReference>
<dbReference type="InterPro" id="IPR044589">
    <property type="entry name" value="GATA26/27"/>
</dbReference>
<accession>A0A445KPK4</accession>
<keyword evidence="7" id="KW-1185">Reference proteome</keyword>
<gene>
    <name evidence="6" type="ORF">D0Y65_012551</name>
</gene>
<feature type="domain" description="GATA-type" evidence="5">
    <location>
        <begin position="8"/>
        <end position="38"/>
    </location>
</feature>
<keyword evidence="2" id="KW-0238">DNA-binding</keyword>
<proteinExistence type="predicted"/>
<sequence length="151" mass="17496">MGRKHGPCFHCKIHITPLWRNGPEDKPVLCNACGSRYRKCGSLENYLPNHFQPEYPDNLKMLKRRKTLKGGKGRYLWSPKIPTRKRSPLVRKKITPMKRFYMQLQNMWEDYGNSNESSSEEVLIFNNVNNFIPSNEIGLGCIPLKLDDASA</sequence>
<dbReference type="Gene3D" id="3.30.50.10">
    <property type="entry name" value="Erythroid Transcription Factor GATA-1, subunit A"/>
    <property type="match status" value="1"/>
</dbReference>
<dbReference type="SUPFAM" id="SSF57716">
    <property type="entry name" value="Glucocorticoid receptor-like (DNA-binding domain)"/>
    <property type="match status" value="1"/>
</dbReference>